<comment type="caution">
    <text evidence="3">The sequence shown here is derived from an EMBL/GenBank/DDBJ whole genome shotgun (WGS) entry which is preliminary data.</text>
</comment>
<organism evidence="3 4">
    <name type="scientific">Lottiidibacillus patelloidae</name>
    <dbReference type="NCBI Taxonomy" id="2670334"/>
    <lineage>
        <taxon>Bacteria</taxon>
        <taxon>Bacillati</taxon>
        <taxon>Bacillota</taxon>
        <taxon>Bacilli</taxon>
        <taxon>Bacillales</taxon>
        <taxon>Bacillaceae</taxon>
        <taxon>Lottiidibacillus</taxon>
    </lineage>
</organism>
<protein>
    <submittedName>
        <fullName evidence="3">Uncharacterized protein</fullName>
    </submittedName>
</protein>
<gene>
    <name evidence="3" type="ORF">CIB95_01975</name>
</gene>
<sequence length="433" mass="50045">MLVQEERLTRHIAYKNTENVLELIEDIDSIKLPESQLEIFYRVRDIFNYLKHTLDIADPWLISDNTLNNLGNNTSTCLSEINHFKGNRNQQHLNNIKNSMEVILQLISQLVVTRTPDEIEGVRNSVIRFRQSAAQHLSNLEKEVTESKSTFIKNKKLLIELSESINSQKQRIDTIISDFQDKFLNGQSERNEKTEQLIKNTKEELNNSFHDFEEKLANQILVQKELFEDQLQNQKSVFEDAVAKLNKKMQDEYNSINEMNKEAEKILGLMSMKGLAHGYQKIANTEARKAFTWNLFSIATLVFLLSFGVKFIINSASELNWTVLVSRFIITGIGLTLFTYCAKQAGNHRNEERKNRKIELELASLDPYLKDLDTEKQKDVKESLVNKYFGVGVSLTNVDEQSQNQKKVIEDLISNPELIKSLADQINKLRTEK</sequence>
<evidence type="ECO:0000256" key="1">
    <source>
        <dbReference type="SAM" id="Coils"/>
    </source>
</evidence>
<reference evidence="4" key="1">
    <citation type="submission" date="2017-08" db="EMBL/GenBank/DDBJ databases">
        <authorList>
            <person name="Huang Z."/>
        </authorList>
    </citation>
    <scope>NUCLEOTIDE SEQUENCE [LARGE SCALE GENOMIC DNA]</scope>
    <source>
        <strain evidence="4">SA5d-4</strain>
    </source>
</reference>
<feature type="coiled-coil region" evidence="1">
    <location>
        <begin position="228"/>
        <end position="266"/>
    </location>
</feature>
<dbReference type="Proteomes" id="UP000217083">
    <property type="component" value="Unassembled WGS sequence"/>
</dbReference>
<reference evidence="3 4" key="2">
    <citation type="submission" date="2017-09" db="EMBL/GenBank/DDBJ databases">
        <title>Bacillus patelloidae sp. nov., isolated from the intestinal tract of a marine limpet.</title>
        <authorList>
            <person name="Liu R."/>
            <person name="Dong C."/>
            <person name="Shao Z."/>
        </authorList>
    </citation>
    <scope>NUCLEOTIDE SEQUENCE [LARGE SCALE GENOMIC DNA]</scope>
    <source>
        <strain evidence="3 4">SA5d-4</strain>
    </source>
</reference>
<keyword evidence="2" id="KW-1133">Transmembrane helix</keyword>
<dbReference type="RefSeq" id="WP_094921126.1">
    <property type="nucleotide sequence ID" value="NZ_NPIA01000001.1"/>
</dbReference>
<accession>A0A263BXR4</accession>
<evidence type="ECO:0000313" key="3">
    <source>
        <dbReference type="EMBL" id="OZM58362.1"/>
    </source>
</evidence>
<evidence type="ECO:0000256" key="2">
    <source>
        <dbReference type="SAM" id="Phobius"/>
    </source>
</evidence>
<name>A0A263BXR4_9BACI</name>
<keyword evidence="2" id="KW-0812">Transmembrane</keyword>
<proteinExistence type="predicted"/>
<feature type="transmembrane region" description="Helical" evidence="2">
    <location>
        <begin position="291"/>
        <end position="313"/>
    </location>
</feature>
<keyword evidence="4" id="KW-1185">Reference proteome</keyword>
<dbReference type="EMBL" id="NPIA01000001">
    <property type="protein sequence ID" value="OZM58362.1"/>
    <property type="molecule type" value="Genomic_DNA"/>
</dbReference>
<dbReference type="AlphaFoldDB" id="A0A263BXR4"/>
<keyword evidence="2" id="KW-0472">Membrane</keyword>
<evidence type="ECO:0000313" key="4">
    <source>
        <dbReference type="Proteomes" id="UP000217083"/>
    </source>
</evidence>
<feature type="transmembrane region" description="Helical" evidence="2">
    <location>
        <begin position="319"/>
        <end position="340"/>
    </location>
</feature>
<keyword evidence="1" id="KW-0175">Coiled coil</keyword>